<gene>
    <name evidence="1" type="ORF">H1D41_07790</name>
</gene>
<dbReference type="EMBL" id="JADCKQ010000004">
    <property type="protein sequence ID" value="MBI1493530.1"/>
    <property type="molecule type" value="Genomic_DNA"/>
</dbReference>
<protein>
    <submittedName>
        <fullName evidence="1">Uncharacterized protein</fullName>
    </submittedName>
</protein>
<evidence type="ECO:0000313" key="1">
    <source>
        <dbReference type="EMBL" id="MBI1493530.1"/>
    </source>
</evidence>
<proteinExistence type="predicted"/>
<dbReference type="RefSeq" id="WP_228848359.1">
    <property type="nucleotide sequence ID" value="NZ_JADCKQ010000004.1"/>
</dbReference>
<dbReference type="Proteomes" id="UP000640583">
    <property type="component" value="Unassembled WGS sequence"/>
</dbReference>
<accession>A0A8J7J539</accession>
<dbReference type="AlphaFoldDB" id="A0A8J7J539"/>
<sequence length="171" mass="19619">MPRTKLELARTENERKRLEKFLHKLGMHESIPVRAIEYLRPGQRGVLNVFRGDMPLIDAEKHIYDFTWEPASFILRGEWGRYEVVLKGCTVWRTAIGPCIHRYSKWSKDLGILSLNGELTELCLHTGPGDHSCEYSWNDLGLSFDETLVAVLYIYAGVYETQTIAAKSTES</sequence>
<reference evidence="1" key="1">
    <citation type="submission" date="2020-10" db="EMBL/GenBank/DDBJ databases">
        <title>Paenihalocynthiibacter styelae gen. nov., sp. nov., isolated from stalked sea squirt Styela clava.</title>
        <authorList>
            <person name="Kim Y.-O."/>
            <person name="Yoon J.-H."/>
        </authorList>
    </citation>
    <scope>NUCLEOTIDE SEQUENCE</scope>
    <source>
        <strain evidence="1">MYP1-1</strain>
    </source>
</reference>
<evidence type="ECO:0000313" key="2">
    <source>
        <dbReference type="Proteomes" id="UP000640583"/>
    </source>
</evidence>
<name>A0A8J7J539_9RHOB</name>
<keyword evidence="2" id="KW-1185">Reference proteome</keyword>
<comment type="caution">
    <text evidence="1">The sequence shown here is derived from an EMBL/GenBank/DDBJ whole genome shotgun (WGS) entry which is preliminary data.</text>
</comment>
<organism evidence="1 2">
    <name type="scientific">Halocynthiibacter styelae</name>
    <dbReference type="NCBI Taxonomy" id="2761955"/>
    <lineage>
        <taxon>Bacteria</taxon>
        <taxon>Pseudomonadati</taxon>
        <taxon>Pseudomonadota</taxon>
        <taxon>Alphaproteobacteria</taxon>
        <taxon>Rhodobacterales</taxon>
        <taxon>Paracoccaceae</taxon>
        <taxon>Halocynthiibacter</taxon>
    </lineage>
</organism>